<accession>A0AAD6NI71</accession>
<evidence type="ECO:0000313" key="2">
    <source>
        <dbReference type="EMBL" id="KAJ6259239.1"/>
    </source>
</evidence>
<keyword evidence="3" id="KW-1185">Reference proteome</keyword>
<name>A0AAD6NI71_DREDA</name>
<evidence type="ECO:0000256" key="1">
    <source>
        <dbReference type="SAM" id="MobiDB-lite"/>
    </source>
</evidence>
<feature type="compositionally biased region" description="Basic residues" evidence="1">
    <location>
        <begin position="20"/>
        <end position="38"/>
    </location>
</feature>
<feature type="region of interest" description="Disordered" evidence="1">
    <location>
        <begin position="17"/>
        <end position="60"/>
    </location>
</feature>
<comment type="caution">
    <text evidence="2">The sequence shown here is derived from an EMBL/GenBank/DDBJ whole genome shotgun (WGS) entry which is preliminary data.</text>
</comment>
<evidence type="ECO:0000313" key="3">
    <source>
        <dbReference type="Proteomes" id="UP001221413"/>
    </source>
</evidence>
<organism evidence="2 3">
    <name type="scientific">Drechslerella dactyloides</name>
    <name type="common">Nematode-trapping fungus</name>
    <name type="synonym">Arthrobotrys dactyloides</name>
    <dbReference type="NCBI Taxonomy" id="74499"/>
    <lineage>
        <taxon>Eukaryota</taxon>
        <taxon>Fungi</taxon>
        <taxon>Dikarya</taxon>
        <taxon>Ascomycota</taxon>
        <taxon>Pezizomycotina</taxon>
        <taxon>Orbiliomycetes</taxon>
        <taxon>Orbiliales</taxon>
        <taxon>Orbiliaceae</taxon>
        <taxon>Drechslerella</taxon>
    </lineage>
</organism>
<sequence length="60" mass="7276">MLEFNITILHNPVEKFNTNQHRRAREKYRRQKPRKKYSHVPFSDTDEDFSGIKGKQPTPY</sequence>
<protein>
    <submittedName>
        <fullName evidence="2">Uncharacterized protein</fullName>
    </submittedName>
</protein>
<reference evidence="2" key="1">
    <citation type="submission" date="2023-01" db="EMBL/GenBank/DDBJ databases">
        <title>The chitinases involved in constricting ring structure development in the nematode-trapping fungus Drechslerella dactyloides.</title>
        <authorList>
            <person name="Wang R."/>
            <person name="Zhang L."/>
            <person name="Tang P."/>
            <person name="Li S."/>
            <person name="Liang L."/>
        </authorList>
    </citation>
    <scope>NUCLEOTIDE SEQUENCE</scope>
    <source>
        <strain evidence="2">YMF1.00031</strain>
    </source>
</reference>
<dbReference type="AlphaFoldDB" id="A0AAD6NI71"/>
<dbReference type="Proteomes" id="UP001221413">
    <property type="component" value="Unassembled WGS sequence"/>
</dbReference>
<gene>
    <name evidence="2" type="ORF">Dda_6138</name>
</gene>
<proteinExistence type="predicted"/>
<dbReference type="EMBL" id="JAQGDS010000007">
    <property type="protein sequence ID" value="KAJ6259239.1"/>
    <property type="molecule type" value="Genomic_DNA"/>
</dbReference>